<evidence type="ECO:0000256" key="1">
    <source>
        <dbReference type="SAM" id="MobiDB-lite"/>
    </source>
</evidence>
<reference evidence="3" key="1">
    <citation type="submission" date="2022-12" db="EMBL/GenBank/DDBJ databases">
        <title>Chromosome-level genome assembly of the bean flower thrips Megalurothrips usitatus.</title>
        <authorList>
            <person name="Ma L."/>
            <person name="Liu Q."/>
            <person name="Li H."/>
            <person name="Cai W."/>
        </authorList>
    </citation>
    <scope>NUCLEOTIDE SEQUENCE</scope>
    <source>
        <strain evidence="3">Cailab_2022a</strain>
    </source>
</reference>
<dbReference type="Proteomes" id="UP001075354">
    <property type="component" value="Chromosome 6"/>
</dbReference>
<dbReference type="InterPro" id="IPR032061">
    <property type="entry name" value="DUF4802"/>
</dbReference>
<name>A0AAV7XT57_9NEOP</name>
<accession>A0AAV7XT57</accession>
<feature type="compositionally biased region" description="Low complexity" evidence="1">
    <location>
        <begin position="71"/>
        <end position="81"/>
    </location>
</feature>
<keyword evidence="4" id="KW-1185">Reference proteome</keyword>
<evidence type="ECO:0000313" key="3">
    <source>
        <dbReference type="EMBL" id="KAJ1526681.1"/>
    </source>
</evidence>
<dbReference type="Pfam" id="PF16060">
    <property type="entry name" value="DUF4802"/>
    <property type="match status" value="1"/>
</dbReference>
<feature type="compositionally biased region" description="Basic and acidic residues" evidence="1">
    <location>
        <begin position="82"/>
        <end position="91"/>
    </location>
</feature>
<proteinExistence type="predicted"/>
<organism evidence="3 4">
    <name type="scientific">Megalurothrips usitatus</name>
    <name type="common">bean blossom thrips</name>
    <dbReference type="NCBI Taxonomy" id="439358"/>
    <lineage>
        <taxon>Eukaryota</taxon>
        <taxon>Metazoa</taxon>
        <taxon>Ecdysozoa</taxon>
        <taxon>Arthropoda</taxon>
        <taxon>Hexapoda</taxon>
        <taxon>Insecta</taxon>
        <taxon>Pterygota</taxon>
        <taxon>Neoptera</taxon>
        <taxon>Paraneoptera</taxon>
        <taxon>Thysanoptera</taxon>
        <taxon>Terebrantia</taxon>
        <taxon>Thripoidea</taxon>
        <taxon>Thripidae</taxon>
        <taxon>Megalurothrips</taxon>
    </lineage>
</organism>
<protein>
    <recommendedName>
        <fullName evidence="2">DUF4802 domain-containing protein</fullName>
    </recommendedName>
</protein>
<evidence type="ECO:0000259" key="2">
    <source>
        <dbReference type="Pfam" id="PF16060"/>
    </source>
</evidence>
<feature type="domain" description="DUF4802" evidence="2">
    <location>
        <begin position="143"/>
        <end position="177"/>
    </location>
</feature>
<gene>
    <name evidence="3" type="ORF">ONE63_008263</name>
</gene>
<feature type="compositionally biased region" description="Polar residues" evidence="1">
    <location>
        <begin position="20"/>
        <end position="32"/>
    </location>
</feature>
<feature type="compositionally biased region" description="Low complexity" evidence="1">
    <location>
        <begin position="9"/>
        <end position="19"/>
    </location>
</feature>
<comment type="caution">
    <text evidence="3">The sequence shown here is derived from an EMBL/GenBank/DDBJ whole genome shotgun (WGS) entry which is preliminary data.</text>
</comment>
<dbReference type="AlphaFoldDB" id="A0AAV7XT57"/>
<sequence length="183" mass="19970">MSPGVVKQSSTSSCCSALSWTGSESSQHSQGTVHAAMSGVSTPTHSGSMPYLPPPSYEKALQEGDEDEEAAAQQQQQQQQQLEERQDREDGYETLGHHHHHGHHHQLQRDGSSSSSHDNVEIVDIPVQGPIILHKSSKALYRASRYFDCDYDMNEEGKTDGGLGATSPIFLQEVMHGTACTIL</sequence>
<feature type="region of interest" description="Disordered" evidence="1">
    <location>
        <begin position="1"/>
        <end position="118"/>
    </location>
</feature>
<evidence type="ECO:0000313" key="4">
    <source>
        <dbReference type="Proteomes" id="UP001075354"/>
    </source>
</evidence>
<feature type="compositionally biased region" description="Basic residues" evidence="1">
    <location>
        <begin position="97"/>
        <end position="106"/>
    </location>
</feature>
<dbReference type="EMBL" id="JAPTSV010000006">
    <property type="protein sequence ID" value="KAJ1526681.1"/>
    <property type="molecule type" value="Genomic_DNA"/>
</dbReference>